<dbReference type="NCBIfam" id="TIGR01552">
    <property type="entry name" value="phd_fam"/>
    <property type="match status" value="1"/>
</dbReference>
<comment type="similarity">
    <text evidence="1 2">Belongs to the phD/YefM antitoxin family.</text>
</comment>
<proteinExistence type="inferred from homology"/>
<sequence>MIGSISGSRPIRVNESVASPPGLRCDVKIILARASIAISELKSNPSAAIHRADGPVAILNRNTPVAYLVPAADWEAICERLDDAELADLIRSRASETPVSTQLDDL</sequence>
<evidence type="ECO:0000256" key="1">
    <source>
        <dbReference type="ARBA" id="ARBA00009981"/>
    </source>
</evidence>
<dbReference type="SUPFAM" id="SSF143120">
    <property type="entry name" value="YefM-like"/>
    <property type="match status" value="1"/>
</dbReference>
<reference evidence="3 4" key="1">
    <citation type="submission" date="2019-08" db="EMBL/GenBank/DDBJ databases">
        <authorList>
            <person name="Peeters C."/>
        </authorList>
    </citation>
    <scope>NUCLEOTIDE SEQUENCE [LARGE SCALE GENOMIC DNA]</scope>
    <source>
        <strain evidence="3 4">LMG 31107</strain>
    </source>
</reference>
<dbReference type="Proteomes" id="UP000396788">
    <property type="component" value="Unassembled WGS sequence"/>
</dbReference>
<protein>
    <recommendedName>
        <fullName evidence="2">Antitoxin</fullName>
    </recommendedName>
</protein>
<dbReference type="Pfam" id="PF02604">
    <property type="entry name" value="PhdYeFM_antitox"/>
    <property type="match status" value="1"/>
</dbReference>
<organism evidence="3 4">
    <name type="scientific">Pandoraea cepalis</name>
    <dbReference type="NCBI Taxonomy" id="2508294"/>
    <lineage>
        <taxon>Bacteria</taxon>
        <taxon>Pseudomonadati</taxon>
        <taxon>Pseudomonadota</taxon>
        <taxon>Betaproteobacteria</taxon>
        <taxon>Burkholderiales</taxon>
        <taxon>Burkholderiaceae</taxon>
        <taxon>Pandoraea</taxon>
    </lineage>
</organism>
<evidence type="ECO:0000313" key="3">
    <source>
        <dbReference type="EMBL" id="VVE35642.1"/>
    </source>
</evidence>
<dbReference type="InterPro" id="IPR006442">
    <property type="entry name" value="Antitoxin_Phd/YefM"/>
</dbReference>
<dbReference type="EMBL" id="CABPRY010000011">
    <property type="protein sequence ID" value="VVE35642.1"/>
    <property type="molecule type" value="Genomic_DNA"/>
</dbReference>
<gene>
    <name evidence="3" type="ORF">PCE31107_03890</name>
</gene>
<evidence type="ECO:0000313" key="4">
    <source>
        <dbReference type="Proteomes" id="UP000396788"/>
    </source>
</evidence>
<dbReference type="InterPro" id="IPR036165">
    <property type="entry name" value="YefM-like_sf"/>
</dbReference>
<evidence type="ECO:0000256" key="2">
    <source>
        <dbReference type="RuleBase" id="RU362080"/>
    </source>
</evidence>
<accession>A0A5E4XHD5</accession>
<name>A0A5E4XHD5_9BURK</name>
<dbReference type="AlphaFoldDB" id="A0A5E4XHD5"/>
<comment type="function">
    <text evidence="2">Antitoxin component of a type II toxin-antitoxin (TA) system.</text>
</comment>